<dbReference type="CDD" id="cd02209">
    <property type="entry name" value="cupin_XRE_C"/>
    <property type="match status" value="1"/>
</dbReference>
<dbReference type="PANTHER" id="PTHR46797:SF10">
    <property type="entry name" value="BLR1115 PROTEIN"/>
    <property type="match status" value="1"/>
</dbReference>
<evidence type="ECO:0000256" key="1">
    <source>
        <dbReference type="ARBA" id="ARBA00023125"/>
    </source>
</evidence>
<gene>
    <name evidence="3" type="ORF">KARMA_0305</name>
</gene>
<dbReference type="InterPro" id="IPR001387">
    <property type="entry name" value="Cro/C1-type_HTH"/>
</dbReference>
<name>A0A1M4MV57_9RHOB</name>
<dbReference type="InterPro" id="IPR050807">
    <property type="entry name" value="TransReg_Diox_bact_type"/>
</dbReference>
<dbReference type="Gene3D" id="2.60.120.10">
    <property type="entry name" value="Jelly Rolls"/>
    <property type="match status" value="1"/>
</dbReference>
<dbReference type="SUPFAM" id="SSF47413">
    <property type="entry name" value="lambda repressor-like DNA-binding domains"/>
    <property type="match status" value="1"/>
</dbReference>
<dbReference type="EMBL" id="FMJB01000015">
    <property type="protein sequence ID" value="SCM66132.1"/>
    <property type="molecule type" value="Genomic_DNA"/>
</dbReference>
<feature type="domain" description="HTH cro/C1-type" evidence="2">
    <location>
        <begin position="14"/>
        <end position="68"/>
    </location>
</feature>
<dbReference type="Gene3D" id="1.10.260.40">
    <property type="entry name" value="lambda repressor-like DNA-binding domains"/>
    <property type="match status" value="1"/>
</dbReference>
<proteinExistence type="predicted"/>
<dbReference type="SUPFAM" id="SSF51182">
    <property type="entry name" value="RmlC-like cupins"/>
    <property type="match status" value="1"/>
</dbReference>
<accession>A0A1M4MV57</accession>
<dbReference type="AlphaFoldDB" id="A0A1M4MV57"/>
<dbReference type="GO" id="GO:0003677">
    <property type="term" value="F:DNA binding"/>
    <property type="evidence" value="ECO:0007669"/>
    <property type="project" value="UniProtKB-KW"/>
</dbReference>
<protein>
    <recommendedName>
        <fullName evidence="2">HTH cro/C1-type domain-containing protein</fullName>
    </recommendedName>
</protein>
<dbReference type="RefSeq" id="WP_072702974.1">
    <property type="nucleotide sequence ID" value="NZ_FMJB01000015.1"/>
</dbReference>
<dbReference type="Proteomes" id="UP000184085">
    <property type="component" value="Unassembled WGS sequence"/>
</dbReference>
<reference evidence="4" key="1">
    <citation type="submission" date="2016-09" db="EMBL/GenBank/DDBJ databases">
        <authorList>
            <person name="Wibberg D."/>
        </authorList>
    </citation>
    <scope>NUCLEOTIDE SEQUENCE [LARGE SCALE GENOMIC DNA]</scope>
</reference>
<dbReference type="PANTHER" id="PTHR46797">
    <property type="entry name" value="HTH-TYPE TRANSCRIPTIONAL REGULATOR"/>
    <property type="match status" value="1"/>
</dbReference>
<dbReference type="CDD" id="cd00093">
    <property type="entry name" value="HTH_XRE"/>
    <property type="match status" value="1"/>
</dbReference>
<dbReference type="InterPro" id="IPR010982">
    <property type="entry name" value="Lambda_DNA-bd_dom_sf"/>
</dbReference>
<evidence type="ECO:0000259" key="2">
    <source>
        <dbReference type="PROSITE" id="PS50943"/>
    </source>
</evidence>
<dbReference type="GO" id="GO:0003700">
    <property type="term" value="F:DNA-binding transcription factor activity"/>
    <property type="evidence" value="ECO:0007669"/>
    <property type="project" value="TreeGrafter"/>
</dbReference>
<organism evidence="3 4">
    <name type="scientific">Donghicola eburneus</name>
    <dbReference type="NCBI Taxonomy" id="393278"/>
    <lineage>
        <taxon>Bacteria</taxon>
        <taxon>Pseudomonadati</taxon>
        <taxon>Pseudomonadota</taxon>
        <taxon>Alphaproteobacteria</taxon>
        <taxon>Rhodobacterales</taxon>
        <taxon>Roseobacteraceae</taxon>
        <taxon>Donghicola</taxon>
    </lineage>
</organism>
<evidence type="ECO:0000313" key="3">
    <source>
        <dbReference type="EMBL" id="SCM66132.1"/>
    </source>
</evidence>
<dbReference type="Pfam" id="PF01381">
    <property type="entry name" value="HTH_3"/>
    <property type="match status" value="1"/>
</dbReference>
<dbReference type="PROSITE" id="PS50943">
    <property type="entry name" value="HTH_CROC1"/>
    <property type="match status" value="1"/>
</dbReference>
<dbReference type="InterPro" id="IPR011051">
    <property type="entry name" value="RmlC_Cupin_sf"/>
</dbReference>
<dbReference type="GO" id="GO:0005829">
    <property type="term" value="C:cytosol"/>
    <property type="evidence" value="ECO:0007669"/>
    <property type="project" value="TreeGrafter"/>
</dbReference>
<keyword evidence="1" id="KW-0238">DNA-binding</keyword>
<dbReference type="InterPro" id="IPR014710">
    <property type="entry name" value="RmlC-like_jellyroll"/>
</dbReference>
<sequence>MQQDDLDQKIGARIKTERESRNWSLTDLAERAGVSRAMIHKIERGDSSPTAKLLSKLSGAFQMTMSTLMARAEADGGQLLRRQDQSVWTDPETGYLRRHVSPQTQLPLDLVEVTLPAGARVPIPAAAYAFSEHLIWVIEGSLVFHEGDVRHALEVGDCLHLGPPTDCIFENAGEAPCTYAVIVLRRPPPLTQNPQ</sequence>
<dbReference type="SMART" id="SM00530">
    <property type="entry name" value="HTH_XRE"/>
    <property type="match status" value="1"/>
</dbReference>
<keyword evidence="4" id="KW-1185">Reference proteome</keyword>
<evidence type="ECO:0000313" key="4">
    <source>
        <dbReference type="Proteomes" id="UP000184085"/>
    </source>
</evidence>